<dbReference type="Pfam" id="PF08220">
    <property type="entry name" value="HTH_DeoR"/>
    <property type="match status" value="1"/>
</dbReference>
<dbReference type="Gene3D" id="1.10.10.10">
    <property type="entry name" value="Winged helix-like DNA-binding domain superfamily/Winged helix DNA-binding domain"/>
    <property type="match status" value="1"/>
</dbReference>
<comment type="caution">
    <text evidence="5">The sequence shown here is derived from an EMBL/GenBank/DDBJ whole genome shotgun (WGS) entry which is preliminary data.</text>
</comment>
<dbReference type="InterPro" id="IPR037171">
    <property type="entry name" value="NagB/RpiA_transferase-like"/>
</dbReference>
<dbReference type="EMBL" id="JTHP01000048">
    <property type="protein sequence ID" value="KJD43822.1"/>
    <property type="molecule type" value="Genomic_DNA"/>
</dbReference>
<keyword evidence="1" id="KW-0805">Transcription regulation</keyword>
<evidence type="ECO:0000256" key="1">
    <source>
        <dbReference type="ARBA" id="ARBA00023015"/>
    </source>
</evidence>
<dbReference type="AlphaFoldDB" id="A0A0D7X1D8"/>
<dbReference type="RefSeq" id="WP_044647872.1">
    <property type="nucleotide sequence ID" value="NZ_JTHP01000048.1"/>
</dbReference>
<keyword evidence="3" id="KW-0804">Transcription</keyword>
<organism evidence="5 6">
    <name type="scientific">Paenibacillus terrae</name>
    <dbReference type="NCBI Taxonomy" id="159743"/>
    <lineage>
        <taxon>Bacteria</taxon>
        <taxon>Bacillati</taxon>
        <taxon>Bacillota</taxon>
        <taxon>Bacilli</taxon>
        <taxon>Bacillales</taxon>
        <taxon>Paenibacillaceae</taxon>
        <taxon>Paenibacillus</taxon>
    </lineage>
</organism>
<name>A0A0D7X1D8_9BACL</name>
<dbReference type="PROSITE" id="PS51000">
    <property type="entry name" value="HTH_DEOR_2"/>
    <property type="match status" value="1"/>
</dbReference>
<dbReference type="GO" id="GO:0003700">
    <property type="term" value="F:DNA-binding transcription factor activity"/>
    <property type="evidence" value="ECO:0007669"/>
    <property type="project" value="InterPro"/>
</dbReference>
<dbReference type="OrthoDB" id="9797223at2"/>
<reference evidence="5 6" key="1">
    <citation type="submission" date="2014-11" db="EMBL/GenBank/DDBJ databases">
        <title>Draft Genome Sequences of Paenibacillus polymyxa NRRL B-30509 and Paenibacillus terrae NRRL B-30644, Strains from a Poultry Environment that Produce Tridecaptin A and Paenicidins.</title>
        <authorList>
            <person name="van Belkum M.J."/>
            <person name="Lohans C.T."/>
            <person name="Vederas J.C."/>
        </authorList>
    </citation>
    <scope>NUCLEOTIDE SEQUENCE [LARGE SCALE GENOMIC DNA]</scope>
    <source>
        <strain evidence="5 6">NRRL B-30644</strain>
    </source>
</reference>
<sequence length="264" mass="29956">MSLAGEERKLSIMNLLNEHGKVIAGDLARMFEVTTETIRRDLDELEKENKLKKVYGGAIKLKVEVEPALFERACINQEAKEKIGYLAFTLIDDHDVIFIDEGTTPLQIIPYLSQKQQVTVLTSSISAMMSLIELKKREQFDGRIIMLGGEVSVKHLRVSGAIAEANMSDFFVNKAFVTVDALSMEHGFTSYDYEKATLTRKWIQQSETSIVLADSSKWNKRSMVKICDFENVDVVISELEPPSEWKAQLEDSNTKWMMPSESYT</sequence>
<dbReference type="PATRIC" id="fig|159743.3.peg.4561"/>
<dbReference type="PANTHER" id="PTHR30363:SF44">
    <property type="entry name" value="AGA OPERON TRANSCRIPTIONAL REPRESSOR-RELATED"/>
    <property type="match status" value="1"/>
</dbReference>
<proteinExistence type="predicted"/>
<evidence type="ECO:0000313" key="5">
    <source>
        <dbReference type="EMBL" id="KJD43822.1"/>
    </source>
</evidence>
<dbReference type="SUPFAM" id="SSF46785">
    <property type="entry name" value="Winged helix' DNA-binding domain"/>
    <property type="match status" value="1"/>
</dbReference>
<dbReference type="SMART" id="SM00420">
    <property type="entry name" value="HTH_DEOR"/>
    <property type="match status" value="1"/>
</dbReference>
<gene>
    <name evidence="5" type="ORF">QD47_20520</name>
</gene>
<protein>
    <submittedName>
        <fullName evidence="5">Cytochrome C</fullName>
    </submittedName>
</protein>
<accession>A0A0D7X1D8</accession>
<dbReference type="InterPro" id="IPR001034">
    <property type="entry name" value="DeoR_HTH"/>
</dbReference>
<dbReference type="Gene3D" id="3.40.50.1360">
    <property type="match status" value="1"/>
</dbReference>
<dbReference type="InterPro" id="IPR050313">
    <property type="entry name" value="Carb_Metab_HTH_regulators"/>
</dbReference>
<evidence type="ECO:0000256" key="2">
    <source>
        <dbReference type="ARBA" id="ARBA00023125"/>
    </source>
</evidence>
<dbReference type="InterPro" id="IPR018356">
    <property type="entry name" value="Tscrpt_reg_HTH_DeoR_CS"/>
</dbReference>
<dbReference type="Pfam" id="PF00455">
    <property type="entry name" value="DeoRC"/>
    <property type="match status" value="1"/>
</dbReference>
<evidence type="ECO:0000259" key="4">
    <source>
        <dbReference type="PROSITE" id="PS51000"/>
    </source>
</evidence>
<dbReference type="PANTHER" id="PTHR30363">
    <property type="entry name" value="HTH-TYPE TRANSCRIPTIONAL REGULATOR SRLR-RELATED"/>
    <property type="match status" value="1"/>
</dbReference>
<keyword evidence="2" id="KW-0238">DNA-binding</keyword>
<dbReference type="Proteomes" id="UP000032534">
    <property type="component" value="Unassembled WGS sequence"/>
</dbReference>
<dbReference type="PROSITE" id="PS00894">
    <property type="entry name" value="HTH_DEOR_1"/>
    <property type="match status" value="1"/>
</dbReference>
<dbReference type="InterPro" id="IPR014036">
    <property type="entry name" value="DeoR-like_C"/>
</dbReference>
<keyword evidence="6" id="KW-1185">Reference proteome</keyword>
<dbReference type="InterPro" id="IPR036390">
    <property type="entry name" value="WH_DNA-bd_sf"/>
</dbReference>
<dbReference type="GO" id="GO:0003677">
    <property type="term" value="F:DNA binding"/>
    <property type="evidence" value="ECO:0007669"/>
    <property type="project" value="UniProtKB-KW"/>
</dbReference>
<dbReference type="SUPFAM" id="SSF100950">
    <property type="entry name" value="NagB/RpiA/CoA transferase-like"/>
    <property type="match status" value="1"/>
</dbReference>
<evidence type="ECO:0000256" key="3">
    <source>
        <dbReference type="ARBA" id="ARBA00023163"/>
    </source>
</evidence>
<evidence type="ECO:0000313" key="6">
    <source>
        <dbReference type="Proteomes" id="UP000032534"/>
    </source>
</evidence>
<dbReference type="InterPro" id="IPR036388">
    <property type="entry name" value="WH-like_DNA-bd_sf"/>
</dbReference>
<dbReference type="PRINTS" id="PR00037">
    <property type="entry name" value="HTHLACR"/>
</dbReference>
<feature type="domain" description="HTH deoR-type" evidence="4">
    <location>
        <begin position="5"/>
        <end position="60"/>
    </location>
</feature>
<dbReference type="SMART" id="SM01134">
    <property type="entry name" value="DeoRC"/>
    <property type="match status" value="1"/>
</dbReference>